<proteinExistence type="predicted"/>
<evidence type="ECO:0000256" key="1">
    <source>
        <dbReference type="SAM" id="MobiDB-lite"/>
    </source>
</evidence>
<feature type="region of interest" description="Disordered" evidence="1">
    <location>
        <begin position="1"/>
        <end position="82"/>
    </location>
</feature>
<reference evidence="2 3" key="1">
    <citation type="submission" date="2023-08" db="EMBL/GenBank/DDBJ databases">
        <title>A Necator americanus chromosomal reference genome.</title>
        <authorList>
            <person name="Ilik V."/>
            <person name="Petrzelkova K.J."/>
            <person name="Pardy F."/>
            <person name="Fuh T."/>
            <person name="Niatou-Singa F.S."/>
            <person name="Gouil Q."/>
            <person name="Baker L."/>
            <person name="Ritchie M.E."/>
            <person name="Jex A.R."/>
            <person name="Gazzola D."/>
            <person name="Li H."/>
            <person name="Toshio Fujiwara R."/>
            <person name="Zhan B."/>
            <person name="Aroian R.V."/>
            <person name="Pafco B."/>
            <person name="Schwarz E.M."/>
        </authorList>
    </citation>
    <scope>NUCLEOTIDE SEQUENCE [LARGE SCALE GENOMIC DNA]</scope>
    <source>
        <strain evidence="2 3">Aroian</strain>
        <tissue evidence="2">Whole animal</tissue>
    </source>
</reference>
<evidence type="ECO:0000313" key="3">
    <source>
        <dbReference type="Proteomes" id="UP001303046"/>
    </source>
</evidence>
<evidence type="ECO:0000313" key="2">
    <source>
        <dbReference type="EMBL" id="KAK6755621.1"/>
    </source>
</evidence>
<protein>
    <recommendedName>
        <fullName evidence="4">Reverse transcriptase domain-containing protein</fullName>
    </recommendedName>
</protein>
<keyword evidence="3" id="KW-1185">Reference proteome</keyword>
<evidence type="ECO:0008006" key="4">
    <source>
        <dbReference type="Google" id="ProtNLM"/>
    </source>
</evidence>
<organism evidence="2 3">
    <name type="scientific">Necator americanus</name>
    <name type="common">Human hookworm</name>
    <dbReference type="NCBI Taxonomy" id="51031"/>
    <lineage>
        <taxon>Eukaryota</taxon>
        <taxon>Metazoa</taxon>
        <taxon>Ecdysozoa</taxon>
        <taxon>Nematoda</taxon>
        <taxon>Chromadorea</taxon>
        <taxon>Rhabditida</taxon>
        <taxon>Rhabditina</taxon>
        <taxon>Rhabditomorpha</taxon>
        <taxon>Strongyloidea</taxon>
        <taxon>Ancylostomatidae</taxon>
        <taxon>Bunostominae</taxon>
        <taxon>Necator</taxon>
    </lineage>
</organism>
<dbReference type="EMBL" id="JAVFWL010000005">
    <property type="protein sequence ID" value="KAK6755621.1"/>
    <property type="molecule type" value="Genomic_DNA"/>
</dbReference>
<gene>
    <name evidence="2" type="primary">Necator_chrV.g18953</name>
    <name evidence="2" type="ORF">RB195_014162</name>
</gene>
<dbReference type="Proteomes" id="UP001303046">
    <property type="component" value="Unassembled WGS sequence"/>
</dbReference>
<feature type="compositionally biased region" description="Polar residues" evidence="1">
    <location>
        <begin position="8"/>
        <end position="23"/>
    </location>
</feature>
<feature type="compositionally biased region" description="Acidic residues" evidence="1">
    <location>
        <begin position="61"/>
        <end position="79"/>
    </location>
</feature>
<name>A0ABR1E1L9_NECAM</name>
<accession>A0ABR1E1L9</accession>
<sequence length="211" mass="23587">MDEETVLKPSNNYSNFLEKSQSLETRENNESLDDLLLGSEAEAADGVNGDDTSPVVVPYTDESDSDISDDEKAESPWEDDAQKQADGTLANLLETANAMRKLECDDVGMKVDGRCLHHLRFPDDIVLITFSINQAERMLIEFDETCGYIGLQLDLRKTMFICSEWVSNAPFTLNGTRISECTSNVYPCWEINMENDPTPELGRRNWAACGA</sequence>
<comment type="caution">
    <text evidence="2">The sequence shown here is derived from an EMBL/GenBank/DDBJ whole genome shotgun (WGS) entry which is preliminary data.</text>
</comment>